<evidence type="ECO:0000256" key="4">
    <source>
        <dbReference type="PROSITE-ProRule" id="PRU01161"/>
    </source>
</evidence>
<sequence length="307" mass="34214">MKKSKNVALVLGSGGARGLAHIGVIEELERRGYNITSISGSSMGALVGGLLAANRLEEYKEWIISLDKIDILTLIDFTISSRGIVKGHKVFERMQELNLIPNVNIEDLPTPYTAVAVDILNNKLVVFNSGNLQTAIRASISIPNVFTPLQCNGSILVDGGVLSPLPLEYIKRQDDDLLIAVDLNAIKPYDHEKKEKDDKKSWSIDNPKFEKLVKQWDRLFGHFVDNHKGEEEGKKVQPKSLGYFDLAMRSIQLMQAQLTQYALKVTPPDALISISKNSATVFEFYRAKELIEYGRTECAKVLDEKGL</sequence>
<keyword evidence="2 4" id="KW-0442">Lipid degradation</keyword>
<dbReference type="InterPro" id="IPR050301">
    <property type="entry name" value="NTE"/>
</dbReference>
<evidence type="ECO:0000256" key="1">
    <source>
        <dbReference type="ARBA" id="ARBA00022801"/>
    </source>
</evidence>
<keyword evidence="7" id="KW-1185">Reference proteome</keyword>
<dbReference type="SUPFAM" id="SSF52151">
    <property type="entry name" value="FabD/lysophospholipase-like"/>
    <property type="match status" value="1"/>
</dbReference>
<comment type="caution">
    <text evidence="4">Lacks conserved residue(s) required for the propagation of feature annotation.</text>
</comment>
<dbReference type="GO" id="GO:0016787">
    <property type="term" value="F:hydrolase activity"/>
    <property type="evidence" value="ECO:0007669"/>
    <property type="project" value="UniProtKB-UniRule"/>
</dbReference>
<evidence type="ECO:0000256" key="2">
    <source>
        <dbReference type="ARBA" id="ARBA00022963"/>
    </source>
</evidence>
<dbReference type="EMBL" id="CP041345">
    <property type="protein sequence ID" value="QKG79446.1"/>
    <property type="molecule type" value="Genomic_DNA"/>
</dbReference>
<dbReference type="Pfam" id="PF01734">
    <property type="entry name" value="Patatin"/>
    <property type="match status" value="1"/>
</dbReference>
<dbReference type="GO" id="GO:0016042">
    <property type="term" value="P:lipid catabolic process"/>
    <property type="evidence" value="ECO:0007669"/>
    <property type="project" value="UniProtKB-UniRule"/>
</dbReference>
<keyword evidence="1 4" id="KW-0378">Hydrolase</keyword>
<dbReference type="RefSeq" id="WP_173073188.1">
    <property type="nucleotide sequence ID" value="NZ_CP041345.1"/>
</dbReference>
<feature type="active site" description="Proton acceptor" evidence="4">
    <location>
        <position position="158"/>
    </location>
</feature>
<evidence type="ECO:0000313" key="6">
    <source>
        <dbReference type="EMBL" id="QKG79446.1"/>
    </source>
</evidence>
<dbReference type="PANTHER" id="PTHR14226">
    <property type="entry name" value="NEUROPATHY TARGET ESTERASE/SWISS CHEESE D.MELANOGASTER"/>
    <property type="match status" value="1"/>
</dbReference>
<dbReference type="Proteomes" id="UP000500961">
    <property type="component" value="Chromosome"/>
</dbReference>
<name>A0A7D4CFZ6_9BACT</name>
<gene>
    <name evidence="6" type="ORF">FHG85_03915</name>
</gene>
<dbReference type="AlphaFoldDB" id="A0A7D4CFZ6"/>
<evidence type="ECO:0000259" key="5">
    <source>
        <dbReference type="PROSITE" id="PS51635"/>
    </source>
</evidence>
<feature type="short sequence motif" description="DGA/G" evidence="4">
    <location>
        <begin position="158"/>
        <end position="160"/>
    </location>
</feature>
<feature type="active site" description="Nucleophile" evidence="4">
    <location>
        <position position="42"/>
    </location>
</feature>
<evidence type="ECO:0000256" key="3">
    <source>
        <dbReference type="ARBA" id="ARBA00023098"/>
    </source>
</evidence>
<reference evidence="6 7" key="1">
    <citation type="submission" date="2019-07" db="EMBL/GenBank/DDBJ databases">
        <title>Thalassofilum flectens gen. nov., sp. nov., a novel moderate thermophilic anaerobe from a shallow sea hot spring in Kunashir Island (Russia), representing a new family in the order Bacteroidales, and proposal of Thalassofilacea fam. nov.</title>
        <authorList>
            <person name="Kochetkova T.V."/>
            <person name="Podosokorskaya O.A."/>
            <person name="Novikov A."/>
            <person name="Elcheninov A.G."/>
            <person name="Toshchakov S.V."/>
            <person name="Kublanov I.V."/>
        </authorList>
    </citation>
    <scope>NUCLEOTIDE SEQUENCE [LARGE SCALE GENOMIC DNA]</scope>
    <source>
        <strain evidence="6 7">38-H</strain>
    </source>
</reference>
<evidence type="ECO:0000313" key="7">
    <source>
        <dbReference type="Proteomes" id="UP000500961"/>
    </source>
</evidence>
<proteinExistence type="predicted"/>
<dbReference type="PROSITE" id="PS51635">
    <property type="entry name" value="PNPLA"/>
    <property type="match status" value="1"/>
</dbReference>
<organism evidence="6 7">
    <name type="scientific">Tenuifilum thalassicum</name>
    <dbReference type="NCBI Taxonomy" id="2590900"/>
    <lineage>
        <taxon>Bacteria</taxon>
        <taxon>Pseudomonadati</taxon>
        <taxon>Bacteroidota</taxon>
        <taxon>Bacteroidia</taxon>
        <taxon>Bacteroidales</taxon>
        <taxon>Tenuifilaceae</taxon>
        <taxon>Tenuifilum</taxon>
    </lineage>
</organism>
<dbReference type="InterPro" id="IPR002641">
    <property type="entry name" value="PNPLA_dom"/>
</dbReference>
<dbReference type="PANTHER" id="PTHR14226:SF76">
    <property type="entry name" value="NTE FAMILY PROTEIN RSSA"/>
    <property type="match status" value="1"/>
</dbReference>
<keyword evidence="3 4" id="KW-0443">Lipid metabolism</keyword>
<dbReference type="Gene3D" id="3.40.1090.10">
    <property type="entry name" value="Cytosolic phospholipase A2 catalytic domain"/>
    <property type="match status" value="2"/>
</dbReference>
<protein>
    <submittedName>
        <fullName evidence="6">Phospholipase</fullName>
    </submittedName>
</protein>
<accession>A0A7D4CFZ6</accession>
<feature type="domain" description="PNPLA" evidence="5">
    <location>
        <begin position="9"/>
        <end position="171"/>
    </location>
</feature>
<dbReference type="KEGG" id="ttz:FHG85_03915"/>
<dbReference type="InterPro" id="IPR016035">
    <property type="entry name" value="Acyl_Trfase/lysoPLipase"/>
</dbReference>
<feature type="short sequence motif" description="GXSXG" evidence="4">
    <location>
        <begin position="40"/>
        <end position="44"/>
    </location>
</feature>